<reference evidence="2" key="1">
    <citation type="journal article" date="2021" name="Proc. Natl. Acad. Sci. U.S.A.">
        <title>A Catalog of Tens of Thousands of Viruses from Human Metagenomes Reveals Hidden Associations with Chronic Diseases.</title>
        <authorList>
            <person name="Tisza M.J."/>
            <person name="Buck C.B."/>
        </authorList>
    </citation>
    <scope>NUCLEOTIDE SEQUENCE</scope>
    <source>
        <strain evidence="2">CtGkF2</strain>
    </source>
</reference>
<proteinExistence type="predicted"/>
<name>A0A8S5TL05_9CAUD</name>
<feature type="region of interest" description="Disordered" evidence="1">
    <location>
        <begin position="1"/>
        <end position="30"/>
    </location>
</feature>
<dbReference type="EMBL" id="BK032847">
    <property type="protein sequence ID" value="DAF63990.1"/>
    <property type="molecule type" value="Genomic_DNA"/>
</dbReference>
<feature type="compositionally biased region" description="Low complexity" evidence="1">
    <location>
        <begin position="7"/>
        <end position="19"/>
    </location>
</feature>
<organism evidence="2">
    <name type="scientific">Siphoviridae sp. ctGkF2</name>
    <dbReference type="NCBI Taxonomy" id="2827823"/>
    <lineage>
        <taxon>Viruses</taxon>
        <taxon>Duplodnaviria</taxon>
        <taxon>Heunggongvirae</taxon>
        <taxon>Uroviricota</taxon>
        <taxon>Caudoviricetes</taxon>
    </lineage>
</organism>
<accession>A0A8S5TL05</accession>
<evidence type="ECO:0000313" key="2">
    <source>
        <dbReference type="EMBL" id="DAF63990.1"/>
    </source>
</evidence>
<protein>
    <submittedName>
        <fullName evidence="2">Uncharacterized protein</fullName>
    </submittedName>
</protein>
<sequence length="30" mass="3472">MSWEVDNVYSHSYSSNHNNLRNTAEDENSA</sequence>
<evidence type="ECO:0000256" key="1">
    <source>
        <dbReference type="SAM" id="MobiDB-lite"/>
    </source>
</evidence>